<dbReference type="EMBL" id="OW150024">
    <property type="protein sequence ID" value="CAH2032348.1"/>
    <property type="molecule type" value="Genomic_DNA"/>
</dbReference>
<proteinExistence type="predicted"/>
<reference evidence="2 3" key="1">
    <citation type="submission" date="2022-03" db="EMBL/GenBank/DDBJ databases">
        <authorList>
            <person name="Koch H."/>
        </authorList>
    </citation>
    <scope>NUCLEOTIDE SEQUENCE [LARGE SCALE GENOMIC DNA]</scope>
    <source>
        <strain evidence="2 3">G1</strain>
    </source>
</reference>
<keyword evidence="1" id="KW-0472">Membrane</keyword>
<protein>
    <submittedName>
        <fullName evidence="2">Uncharacterized protein</fullName>
    </submittedName>
</protein>
<dbReference type="InterPro" id="IPR008928">
    <property type="entry name" value="6-hairpin_glycosidase_sf"/>
</dbReference>
<keyword evidence="1" id="KW-1133">Transmembrane helix</keyword>
<organism evidence="2 3">
    <name type="scientific">Trichlorobacter ammonificans</name>
    <dbReference type="NCBI Taxonomy" id="2916410"/>
    <lineage>
        <taxon>Bacteria</taxon>
        <taxon>Pseudomonadati</taxon>
        <taxon>Thermodesulfobacteriota</taxon>
        <taxon>Desulfuromonadia</taxon>
        <taxon>Geobacterales</taxon>
        <taxon>Geobacteraceae</taxon>
        <taxon>Trichlorobacter</taxon>
    </lineage>
</organism>
<accession>A0ABN8HL92</accession>
<keyword evidence="1" id="KW-0812">Transmembrane</keyword>
<evidence type="ECO:0000256" key="1">
    <source>
        <dbReference type="SAM" id="Phobius"/>
    </source>
</evidence>
<keyword evidence="3" id="KW-1185">Reference proteome</keyword>
<name>A0ABN8HL92_9BACT</name>
<gene>
    <name evidence="2" type="ORF">GEAMG1_2512</name>
</gene>
<dbReference type="SUPFAM" id="SSF48208">
    <property type="entry name" value="Six-hairpin glycosidases"/>
    <property type="match status" value="1"/>
</dbReference>
<evidence type="ECO:0000313" key="3">
    <source>
        <dbReference type="Proteomes" id="UP001295463"/>
    </source>
</evidence>
<evidence type="ECO:0000313" key="2">
    <source>
        <dbReference type="EMBL" id="CAH2032348.1"/>
    </source>
</evidence>
<sequence length="417" mass="48967">MKYKLNRIITMNNKLANIRCKIIICALVILIISLYLAVNINKSDSVYNVDNNVSMNSTIIDTSRYWNSIHLYEKFIVSLENNKYGYEYNEGYPLYLGTIASMYLELYRKYRTDYYRNKLERVLRYIIQVKNADWTWNMSSFAGTNSLYNSFFGKIFLDVYRETNNKIYLDYAEKTIKSLDKFYVKQRLVTKTNNGEYETYNPNFFAFTTIAYYCDLTSECPENLYNMAVNLFKHSLRGYHGSSGLWDYDSLSNTKYRKYLKKLPHQLFYNSHDAFYSMILLSSFLENKKSIKKIFPDLYDIFYSEIPKISNGVKKYMLTDIATFNYDSEAPRCVECCADTALAFYLIDKEFGTNNNPIISNALAVIIKNQDNSGVYYKSDGENGVLLWYSDNIADKLPRLLNEMETSRCSRCHDNRP</sequence>
<dbReference type="Proteomes" id="UP001295463">
    <property type="component" value="Chromosome"/>
</dbReference>
<feature type="transmembrane region" description="Helical" evidence="1">
    <location>
        <begin position="20"/>
        <end position="38"/>
    </location>
</feature>